<dbReference type="PANTHER" id="PTHR22957">
    <property type="entry name" value="TBC1 DOMAIN FAMILY MEMBER GTPASE-ACTIVATING PROTEIN"/>
    <property type="match status" value="1"/>
</dbReference>
<dbReference type="GO" id="GO:0005776">
    <property type="term" value="C:autophagosome"/>
    <property type="evidence" value="ECO:0007669"/>
    <property type="project" value="TreeGrafter"/>
</dbReference>
<evidence type="ECO:0000256" key="2">
    <source>
        <dbReference type="SAM" id="MobiDB-lite"/>
    </source>
</evidence>
<dbReference type="EnsemblMetazoa" id="G29421.2">
    <property type="protein sequence ID" value="G29421.2:cds"/>
    <property type="gene ID" value="G29421"/>
</dbReference>
<evidence type="ECO:0000256" key="1">
    <source>
        <dbReference type="ARBA" id="ARBA00022468"/>
    </source>
</evidence>
<feature type="domain" description="Rab-GAP TBC" evidence="3">
    <location>
        <begin position="201"/>
        <end position="411"/>
    </location>
</feature>
<organism evidence="4 5">
    <name type="scientific">Magallana gigas</name>
    <name type="common">Pacific oyster</name>
    <name type="synonym">Crassostrea gigas</name>
    <dbReference type="NCBI Taxonomy" id="29159"/>
    <lineage>
        <taxon>Eukaryota</taxon>
        <taxon>Metazoa</taxon>
        <taxon>Spiralia</taxon>
        <taxon>Lophotrochozoa</taxon>
        <taxon>Mollusca</taxon>
        <taxon>Bivalvia</taxon>
        <taxon>Autobranchia</taxon>
        <taxon>Pteriomorphia</taxon>
        <taxon>Ostreida</taxon>
        <taxon>Ostreoidea</taxon>
        <taxon>Ostreidae</taxon>
        <taxon>Magallana</taxon>
    </lineage>
</organism>
<accession>A0A8W8LRR6</accession>
<dbReference type="Proteomes" id="UP000005408">
    <property type="component" value="Unassembled WGS sequence"/>
</dbReference>
<feature type="compositionally biased region" description="Polar residues" evidence="2">
    <location>
        <begin position="618"/>
        <end position="630"/>
    </location>
</feature>
<dbReference type="Gene3D" id="1.10.472.80">
    <property type="entry name" value="Ypt/Rab-GAP domain of gyp1p, domain 3"/>
    <property type="match status" value="1"/>
</dbReference>
<dbReference type="Pfam" id="PF00566">
    <property type="entry name" value="RabGAP-TBC"/>
    <property type="match status" value="1"/>
</dbReference>
<evidence type="ECO:0000313" key="4">
    <source>
        <dbReference type="EnsemblMetazoa" id="G29421.2:cds"/>
    </source>
</evidence>
<dbReference type="EnsemblMetazoa" id="G29421.4">
    <property type="protein sequence ID" value="G29421.4:cds"/>
    <property type="gene ID" value="G29421"/>
</dbReference>
<keyword evidence="1" id="KW-0343">GTPase activation</keyword>
<dbReference type="EnsemblMetazoa" id="G29421.5">
    <property type="protein sequence ID" value="G29421.5:cds"/>
    <property type="gene ID" value="G29421"/>
</dbReference>
<dbReference type="OMA" id="IRAHEDX"/>
<dbReference type="SMART" id="SM00164">
    <property type="entry name" value="TBC"/>
    <property type="match status" value="1"/>
</dbReference>
<dbReference type="SUPFAM" id="SSF47923">
    <property type="entry name" value="Ypt/Rab-GAP domain of gyp1p"/>
    <property type="match status" value="2"/>
</dbReference>
<reference evidence="4" key="1">
    <citation type="submission" date="2022-08" db="UniProtKB">
        <authorList>
            <consortium name="EnsemblMetazoa"/>
        </authorList>
    </citation>
    <scope>IDENTIFICATION</scope>
    <source>
        <strain evidence="4">05x7-T-G4-1.051#20</strain>
    </source>
</reference>
<sequence length="792" mass="89917">MSKSGFFGLESREVVRVKVKKYEGYMQPESKKFSLDPQITSFEMLQHIIASAFSIKGDFTMSYLVQDDYGKEIYLSMLSDWDMDAAIQSASDPCLQLKVDAKPFEEGLDDWDIIAPVDVPRYKMSSLLERNILGTLTGTLSSGMGKTLTHVQRAMGIKVPEDTKYKAAKPAMSDQEFRNFLDSAGHMVKPEEFRISIYQGGCEPSLRRVAWRHLLNIFPNGLSGKERFEYMKKKEKEYLELRDQWRKFTNGESMSEEMKFVTSMVKKDVLRTDRTHRFYSGSDDSKNLISLFNILVTYALTHPQTSYCQGMSDIASPLLVTQKDEAQAYLCFCATMKRLKNNFNLNGQAITTKFKHLSDLLQMHDPELHSYFQEINAGDLFFCYRWILLELKREFPFEDALYMLEVMWSTLPPDPPHGEIAMTDETFSIDNLSRSPCSPSFGMKQTVYAKLFAMRRNHSVLKSNEGETDAEKELAQNSVNNNSRIDSNNIEESCPITISQEYPAMNDVETQKMAAKSSSIDGSLKSPLQEIHDLEKDLHIQSSLDTEERCIQDQPASDARGRLTLEGLGDTCTCTDENVEKSESDNEQSQFEISLDDSPETKLNTSAKATALVEKPTHSSVTDHSNNGSESPDLEKRACDFSPENNCPKHSSDEWNSSVKEGKIIQNHETDSACSNSLCNSECDSYSEAQATISNSMEIVKSVDDKNVGLPPPMDFGCGNPFLMFLCLALLQQHREIILQKKLEYDEIAIMFDKLVRKHDVHKILHHGRLLYSEYLRTQQKLKESSESDPSV</sequence>
<dbReference type="GO" id="GO:0005096">
    <property type="term" value="F:GTPase activator activity"/>
    <property type="evidence" value="ECO:0007669"/>
    <property type="project" value="UniProtKB-KW"/>
</dbReference>
<evidence type="ECO:0000259" key="3">
    <source>
        <dbReference type="PROSITE" id="PS50086"/>
    </source>
</evidence>
<dbReference type="InterPro" id="IPR035969">
    <property type="entry name" value="Rab-GAP_TBC_sf"/>
</dbReference>
<dbReference type="PROSITE" id="PS50086">
    <property type="entry name" value="TBC_RABGAP"/>
    <property type="match status" value="1"/>
</dbReference>
<dbReference type="GO" id="GO:1901096">
    <property type="term" value="P:regulation of autophagosome maturation"/>
    <property type="evidence" value="ECO:0007669"/>
    <property type="project" value="TreeGrafter"/>
</dbReference>
<dbReference type="PANTHER" id="PTHR22957:SF333">
    <property type="entry name" value="TBC1 DOMAIN FAMILY MEMBER 25"/>
    <property type="match status" value="1"/>
</dbReference>
<dbReference type="OrthoDB" id="10264062at2759"/>
<protein>
    <recommendedName>
        <fullName evidence="3">Rab-GAP TBC domain-containing protein</fullName>
    </recommendedName>
</protein>
<dbReference type="Gene3D" id="1.10.8.270">
    <property type="entry name" value="putative rabgap domain of human tbc1 domain family member 14 like domains"/>
    <property type="match status" value="1"/>
</dbReference>
<name>A0A8W8LRR6_MAGGI</name>
<dbReference type="AlphaFoldDB" id="A0A8W8LRR6"/>
<evidence type="ECO:0000313" key="5">
    <source>
        <dbReference type="Proteomes" id="UP000005408"/>
    </source>
</evidence>
<feature type="region of interest" description="Disordered" evidence="2">
    <location>
        <begin position="576"/>
        <end position="637"/>
    </location>
</feature>
<keyword evidence="5" id="KW-1185">Reference proteome</keyword>
<dbReference type="EnsemblMetazoa" id="G29421.6">
    <property type="protein sequence ID" value="G29421.6:cds"/>
    <property type="gene ID" value="G29421"/>
</dbReference>
<proteinExistence type="predicted"/>
<dbReference type="InterPro" id="IPR000195">
    <property type="entry name" value="Rab-GAP-TBC_dom"/>
</dbReference>